<dbReference type="RefSeq" id="WP_168487905.1">
    <property type="nucleotide sequence ID" value="NZ_JAAZSQ010000018.1"/>
</dbReference>
<accession>A0A7X6HFB8</accession>
<gene>
    <name evidence="1" type="ORF">HGG74_15840</name>
</gene>
<sequence>MISSAGSPRPELPFGPAGQDRVSVGLCRAGSHAGCYVLYFSYFSSTPDWYLFEFAGPECMVELQDSDYSFFAEDKPEMEQKLDELDVAWYSGREAEAVMFEHFPSQRPEEPGTLQRFTDWIWRRLP</sequence>
<dbReference type="Proteomes" id="UP000544090">
    <property type="component" value="Unassembled WGS sequence"/>
</dbReference>
<evidence type="ECO:0000313" key="2">
    <source>
        <dbReference type="Proteomes" id="UP000544090"/>
    </source>
</evidence>
<reference evidence="1 2" key="1">
    <citation type="submission" date="2020-04" db="EMBL/GenBank/DDBJ databases">
        <title>Arthrobacter sp. nov.</title>
        <authorList>
            <person name="Liu S."/>
        </authorList>
    </citation>
    <scope>NUCLEOTIDE SEQUENCE [LARGE SCALE GENOMIC DNA]</scope>
    <source>
        <strain evidence="1 2">E918</strain>
    </source>
</reference>
<dbReference type="EMBL" id="JAAZSQ010000018">
    <property type="protein sequence ID" value="NKX55981.1"/>
    <property type="molecule type" value="Genomic_DNA"/>
</dbReference>
<protein>
    <submittedName>
        <fullName evidence="1">Uncharacterized protein</fullName>
    </submittedName>
</protein>
<comment type="caution">
    <text evidence="1">The sequence shown here is derived from an EMBL/GenBank/DDBJ whole genome shotgun (WGS) entry which is preliminary data.</text>
</comment>
<keyword evidence="2" id="KW-1185">Reference proteome</keyword>
<proteinExistence type="predicted"/>
<evidence type="ECO:0000313" key="1">
    <source>
        <dbReference type="EMBL" id="NKX55981.1"/>
    </source>
</evidence>
<dbReference type="AlphaFoldDB" id="A0A7X6HFB8"/>
<name>A0A7X6HFB8_9MICC</name>
<organism evidence="1 2">
    <name type="scientific">Arthrobacter mobilis</name>
    <dbReference type="NCBI Taxonomy" id="2724944"/>
    <lineage>
        <taxon>Bacteria</taxon>
        <taxon>Bacillati</taxon>
        <taxon>Actinomycetota</taxon>
        <taxon>Actinomycetes</taxon>
        <taxon>Micrococcales</taxon>
        <taxon>Micrococcaceae</taxon>
        <taxon>Arthrobacter</taxon>
    </lineage>
</organism>